<keyword evidence="3" id="KW-0809">Transit peptide</keyword>
<dbReference type="PANTHER" id="PTHR34847">
    <property type="entry name" value="NODULATION PROTEIN U"/>
    <property type="match status" value="1"/>
</dbReference>
<dbReference type="Gene3D" id="1.25.70.10">
    <property type="entry name" value="Transcription termination factor 3, mitochondrial"/>
    <property type="match status" value="1"/>
</dbReference>
<name>A0ABD3MGG9_9STRA</name>
<dbReference type="Pfam" id="PF16861">
    <property type="entry name" value="Carbam_trans_C"/>
    <property type="match status" value="1"/>
</dbReference>
<evidence type="ECO:0000256" key="4">
    <source>
        <dbReference type="SAM" id="MobiDB-lite"/>
    </source>
</evidence>
<evidence type="ECO:0000256" key="2">
    <source>
        <dbReference type="ARBA" id="ARBA00007692"/>
    </source>
</evidence>
<dbReference type="InterPro" id="IPR003690">
    <property type="entry name" value="MTERF"/>
</dbReference>
<gene>
    <name evidence="7" type="ORF">ACHAWU_001290</name>
</gene>
<dbReference type="InterPro" id="IPR051338">
    <property type="entry name" value="NodU/CmcH_Carbamoyltrnsfr"/>
</dbReference>
<dbReference type="PANTHER" id="PTHR34847:SF1">
    <property type="entry name" value="NODULATION PROTEIN U"/>
    <property type="match status" value="1"/>
</dbReference>
<dbReference type="InterPro" id="IPR003696">
    <property type="entry name" value="Carbtransf_dom"/>
</dbReference>
<evidence type="ECO:0000259" key="5">
    <source>
        <dbReference type="Pfam" id="PF02543"/>
    </source>
</evidence>
<evidence type="ECO:0000256" key="1">
    <source>
        <dbReference type="ARBA" id="ARBA00006129"/>
    </source>
</evidence>
<dbReference type="CDD" id="cd24033">
    <property type="entry name" value="ASKHA_NBD_NodU_CmcH-like_N"/>
    <property type="match status" value="1"/>
</dbReference>
<dbReference type="Gene3D" id="3.30.420.40">
    <property type="match status" value="3"/>
</dbReference>
<dbReference type="InterPro" id="IPR031730">
    <property type="entry name" value="Carbam_trans_C"/>
</dbReference>
<evidence type="ECO:0008006" key="9">
    <source>
        <dbReference type="Google" id="ProtNLM"/>
    </source>
</evidence>
<dbReference type="Pfam" id="PF02543">
    <property type="entry name" value="Carbam_trans_N"/>
    <property type="match status" value="1"/>
</dbReference>
<proteinExistence type="inferred from homology"/>
<keyword evidence="8" id="KW-1185">Reference proteome</keyword>
<comment type="similarity">
    <text evidence="2">Belongs to the mTERF family.</text>
</comment>
<evidence type="ECO:0000259" key="6">
    <source>
        <dbReference type="Pfam" id="PF16861"/>
    </source>
</evidence>
<feature type="region of interest" description="Disordered" evidence="4">
    <location>
        <begin position="830"/>
        <end position="849"/>
    </location>
</feature>
<dbReference type="InterPro" id="IPR038538">
    <property type="entry name" value="MTERF_sf"/>
</dbReference>
<dbReference type="Pfam" id="PF02536">
    <property type="entry name" value="mTERF"/>
    <property type="match status" value="1"/>
</dbReference>
<comment type="caution">
    <text evidence="7">The sequence shown here is derived from an EMBL/GenBank/DDBJ whole genome shotgun (WGS) entry which is preliminary data.</text>
</comment>
<dbReference type="InterPro" id="IPR043129">
    <property type="entry name" value="ATPase_NBD"/>
</dbReference>
<dbReference type="SUPFAM" id="SSF53067">
    <property type="entry name" value="Actin-like ATPase domain"/>
    <property type="match status" value="1"/>
</dbReference>
<dbReference type="EMBL" id="JALLBG020000147">
    <property type="protein sequence ID" value="KAL3761774.1"/>
    <property type="molecule type" value="Genomic_DNA"/>
</dbReference>
<dbReference type="Proteomes" id="UP001530293">
    <property type="component" value="Unassembled WGS sequence"/>
</dbReference>
<reference evidence="7 8" key="1">
    <citation type="submission" date="2024-10" db="EMBL/GenBank/DDBJ databases">
        <title>Updated reference genomes for cyclostephanoid diatoms.</title>
        <authorList>
            <person name="Roberts W.R."/>
            <person name="Alverson A.J."/>
        </authorList>
    </citation>
    <scope>NUCLEOTIDE SEQUENCE [LARGE SCALE GENOMIC DNA]</scope>
    <source>
        <strain evidence="7 8">AJA232-27</strain>
    </source>
</reference>
<accession>A0ABD3MGG9</accession>
<organism evidence="7 8">
    <name type="scientific">Discostella pseudostelligera</name>
    <dbReference type="NCBI Taxonomy" id="259834"/>
    <lineage>
        <taxon>Eukaryota</taxon>
        <taxon>Sar</taxon>
        <taxon>Stramenopiles</taxon>
        <taxon>Ochrophyta</taxon>
        <taxon>Bacillariophyta</taxon>
        <taxon>Coscinodiscophyceae</taxon>
        <taxon>Thalassiosirophycidae</taxon>
        <taxon>Stephanodiscales</taxon>
        <taxon>Stephanodiscaceae</taxon>
        <taxon>Discostella</taxon>
    </lineage>
</organism>
<feature type="domain" description="Carbamoyltransferase C-terminal" evidence="6">
    <location>
        <begin position="1002"/>
        <end position="1181"/>
    </location>
</feature>
<dbReference type="SMART" id="SM00733">
    <property type="entry name" value="Mterf"/>
    <property type="match status" value="6"/>
</dbReference>
<feature type="domain" description="Carbamoyltransferase" evidence="5">
    <location>
        <begin position="864"/>
        <end position="933"/>
    </location>
</feature>
<evidence type="ECO:0000313" key="7">
    <source>
        <dbReference type="EMBL" id="KAL3761774.1"/>
    </source>
</evidence>
<dbReference type="InterPro" id="IPR038152">
    <property type="entry name" value="Carbam_trans_C_sf"/>
</dbReference>
<protein>
    <recommendedName>
        <fullName evidence="9">Carbamoyltransferase</fullName>
    </recommendedName>
</protein>
<comment type="similarity">
    <text evidence="1">Belongs to the NodU/CmcH family.</text>
</comment>
<evidence type="ECO:0000313" key="8">
    <source>
        <dbReference type="Proteomes" id="UP001530293"/>
    </source>
</evidence>
<dbReference type="Gene3D" id="3.90.870.20">
    <property type="entry name" value="Carbamoyltransferase, C-terminal domain"/>
    <property type="match status" value="1"/>
</dbReference>
<sequence length="1316" mass="147002">MRNTDLLLVRGVGYAGSVHEEGINDIVGREDDDANDTAVNGSTYKTSMAMEEYLRHELGITSRTVISKLKEDHPTLFQSSLNGRVRPVVRYLHALLGNGLDNNDYDDYRATTEAISGVGSSSDIVVSPQSKLTKRVAKIVTNHPNLLQLDVHTNLAPTVQFLVDSCDFTHDEIAHVISAAPGVLGLSVERNLRPTIDILGEIMREECGDGGITEGNRSSMLYVGGGDEEEDHYKALLGKYILKHPQILALSLDNLRAKRDYFNGIDSYADDDDADTDDRKTEKKKSTLAARILGSAPSAYSLSLTNNIIPKVEFLANLWGENNAPTASCNKDDDIDAGRSGRWSTVSDNLREYPQILTLSKEGNIIPTLSFYNMTGYVRLDSSGLPIEMPYPKFIIRSRYIATSLYNRLLPRWHFLLREQENRQLVELAWDEETKQSTTMTLPKYILPSNKATSEDALLPPLHLLAVRSSASTSCPPRYPSLVVLRSTPFNLDMYDTEDDDYSNINDEYGDDDPQTPPLIDPNTKLVLGINKYSHDTTLCAADATTGHVLFALSKERITRKKHDGGNVATLVEVCLDELNLDMENIVKVVMNNHHHRILPFIESNIEHMEWEEGLGINGGVEIGYSDEYNMLDSVEDKLELSHHLAHAYSAAAQCPFDTGLIVVMDGMGETFRTMMRAKECKDDTYVSDFTLCDDFDKSIRFIPSDIEERAKNSYFDWREAESVYTFCKDRMQSLKIKCTRELRRTSLVIGMLGHIWESIIDGKNSQQTTSSTIDEPILEGRLYDEKDGGLKINKNRMMGMPFIARVDPDMFDEQGNMIRTKRYDFDDNDYVPPKSSDNIDNMDEDTKPLSKQLPTKVALDAIGLASRVQSDLESVAMDFVEHFKKETGEVNLCLAGGVALNSVLNGRLSRELGFENTFIPPYPGDDGIAIGCCAFGLFGSSKSASTVQETAGPSLWNETISPYLGPMPTLSDIKEAIEWADPWLEVETIEDETKRNDMIVEELVSGGVVAIYNGRSELGPRALGHRSILADPRKKGLVRFINEFVKKRESFRPFAPSCLAEEAADWFDLGAHAANVHNNVSPYMSITAQVKDAKRDMIPAVTHVDGSSRLQTVTESAEPYYHRLISAFFEATGVPMVLNTSFNTLKNEPIVETPRNAIRSFLSSMGTIEMLVMGEYVIKRKNANIRTLLGEEQKNGMMTPPSFPTRAGTVHYKTTFSAGIGGDDDNSIDSKTLVQMPDRPMHNEMDGGWFELLDDLEGQLLGVCDGTMGVNEVMTQFTSMNEGENYDKITDDDQLLLENIIRRLVRLYEHTLISW</sequence>
<evidence type="ECO:0000256" key="3">
    <source>
        <dbReference type="ARBA" id="ARBA00022946"/>
    </source>
</evidence>